<dbReference type="EMBL" id="QKKF02007964">
    <property type="protein sequence ID" value="RZF45817.1"/>
    <property type="molecule type" value="Genomic_DNA"/>
</dbReference>
<feature type="binding site" evidence="1">
    <location>
        <position position="8"/>
    </location>
    <ligand>
        <name>Zn(2+)</name>
        <dbReference type="ChEBI" id="CHEBI:29105"/>
    </ligand>
</feature>
<keyword evidence="1" id="KW-0863">Zinc-finger</keyword>
<keyword evidence="1" id="KW-0479">Metal-binding</keyword>
<dbReference type="InterPro" id="IPR013087">
    <property type="entry name" value="Znf_C2H2_type"/>
</dbReference>
<dbReference type="GO" id="GO:0005634">
    <property type="term" value="C:nucleus"/>
    <property type="evidence" value="ECO:0007669"/>
    <property type="project" value="InterPro"/>
</dbReference>
<feature type="binding site" evidence="1">
    <location>
        <position position="11"/>
    </location>
    <ligand>
        <name>Zn(2+)</name>
        <dbReference type="ChEBI" id="CHEBI:29105"/>
    </ligand>
</feature>
<evidence type="ECO:0000313" key="5">
    <source>
        <dbReference type="Proteomes" id="UP000291343"/>
    </source>
</evidence>
<dbReference type="Pfam" id="PF07776">
    <property type="entry name" value="zf-AD"/>
    <property type="match status" value="1"/>
</dbReference>
<dbReference type="SUPFAM" id="SSF57716">
    <property type="entry name" value="Glucocorticoid receptor-like (DNA-binding domain)"/>
    <property type="match status" value="1"/>
</dbReference>
<dbReference type="GO" id="GO:0008270">
    <property type="term" value="F:zinc ion binding"/>
    <property type="evidence" value="ECO:0007669"/>
    <property type="project" value="UniProtKB-UniRule"/>
</dbReference>
<feature type="region of interest" description="Disordered" evidence="2">
    <location>
        <begin position="366"/>
        <end position="400"/>
    </location>
</feature>
<evidence type="ECO:0000256" key="2">
    <source>
        <dbReference type="SAM" id="MobiDB-lite"/>
    </source>
</evidence>
<reference evidence="4 5" key="1">
    <citation type="journal article" date="2017" name="Gigascience">
        <title>Genome sequence of the small brown planthopper, Laodelphax striatellus.</title>
        <authorList>
            <person name="Zhu J."/>
            <person name="Jiang F."/>
            <person name="Wang X."/>
            <person name="Yang P."/>
            <person name="Bao Y."/>
            <person name="Zhao W."/>
            <person name="Wang W."/>
            <person name="Lu H."/>
            <person name="Wang Q."/>
            <person name="Cui N."/>
            <person name="Li J."/>
            <person name="Chen X."/>
            <person name="Luo L."/>
            <person name="Yu J."/>
            <person name="Kang L."/>
            <person name="Cui F."/>
        </authorList>
    </citation>
    <scope>NUCLEOTIDE SEQUENCE [LARGE SCALE GENOMIC DNA]</scope>
    <source>
        <strain evidence="4">Lst14</strain>
    </source>
</reference>
<accession>A0A482XJI5</accession>
<feature type="binding site" evidence="1">
    <location>
        <position position="56"/>
    </location>
    <ligand>
        <name>Zn(2+)</name>
        <dbReference type="ChEBI" id="CHEBI:29105"/>
    </ligand>
</feature>
<organism evidence="4 5">
    <name type="scientific">Laodelphax striatellus</name>
    <name type="common">Small brown planthopper</name>
    <name type="synonym">Delphax striatella</name>
    <dbReference type="NCBI Taxonomy" id="195883"/>
    <lineage>
        <taxon>Eukaryota</taxon>
        <taxon>Metazoa</taxon>
        <taxon>Ecdysozoa</taxon>
        <taxon>Arthropoda</taxon>
        <taxon>Hexapoda</taxon>
        <taxon>Insecta</taxon>
        <taxon>Pterygota</taxon>
        <taxon>Neoptera</taxon>
        <taxon>Paraneoptera</taxon>
        <taxon>Hemiptera</taxon>
        <taxon>Auchenorrhyncha</taxon>
        <taxon>Fulgoroidea</taxon>
        <taxon>Delphacidae</taxon>
        <taxon>Criomorphinae</taxon>
        <taxon>Laodelphax</taxon>
    </lineage>
</organism>
<evidence type="ECO:0000256" key="1">
    <source>
        <dbReference type="PROSITE-ProRule" id="PRU01263"/>
    </source>
</evidence>
<dbReference type="InterPro" id="IPR012934">
    <property type="entry name" value="Znf_AD"/>
</dbReference>
<evidence type="ECO:0000259" key="3">
    <source>
        <dbReference type="PROSITE" id="PS51915"/>
    </source>
</evidence>
<feature type="compositionally biased region" description="Polar residues" evidence="2">
    <location>
        <begin position="95"/>
        <end position="114"/>
    </location>
</feature>
<keyword evidence="5" id="KW-1185">Reference proteome</keyword>
<protein>
    <recommendedName>
        <fullName evidence="3">ZAD domain-containing protein</fullName>
    </recommendedName>
</protein>
<name>A0A482XJI5_LAOST</name>
<dbReference type="Gene3D" id="3.30.160.60">
    <property type="entry name" value="Classic Zinc Finger"/>
    <property type="match status" value="1"/>
</dbReference>
<comment type="caution">
    <text evidence="4">The sequence shown here is derived from an EMBL/GenBank/DDBJ whole genome shotgun (WGS) entry which is preliminary data.</text>
</comment>
<dbReference type="SMART" id="SM00355">
    <property type="entry name" value="ZnF_C2H2"/>
    <property type="match status" value="2"/>
</dbReference>
<dbReference type="OrthoDB" id="4737882at2759"/>
<dbReference type="InterPro" id="IPR036236">
    <property type="entry name" value="Znf_C2H2_sf"/>
</dbReference>
<feature type="domain" description="ZAD" evidence="3">
    <location>
        <begin position="6"/>
        <end position="83"/>
    </location>
</feature>
<sequence>MLNCTQYCRLCLKEDKWGTPVHIFEDNPFDESLDEVINILSGIRILKDDGLPDVICCKCLGIITIFMDFRVKVIKNYKFLKSVLKIPETSDNAPVVNNNCKRVSDDTPTSTPSVNYRRPGPKSSKTKPSKTMSSTIIGPELETKTSTIVGSDLSPSITPTPSFSSEKTEIEPSTDRIWNPTPSENIIFSDATTTQSHKSSNQGNISDSSGSTVLLDKYRNANSVTPNCDTNSMELDRQRTALEETLAFINGVNLDGLQPEKSKAKRGRGRPPRISLICEHCNRPFLKSTDYKDHKLLHKRLGAKIYLCKYCGMAYGSDYEVTLHVKFYHQFSSVEVLKQKELEQKTLLTPLPPTPALNTAASTSNNLDLIESADPPPTTPTTNKRKRPTKQATTSKKVKSSAKTSVVIVADVHTPMQEEQTNEPDSSVTVAEIHRPNQQPTGTLEGSEPSTGTLTSQSKQPANDSTFIINKTILKQTSSTTFKLLKSNSKNSSDSITSATPVESAKDNSPTKLCENSSVSRPTVIDEHLSTKQSNVKMNDRSTSIDDNTVIVSSSSEEEMSGSISTKSVTSDEDIRMRQDEKIDKPAVNFNVPSVLVTPVKSTQPVVEVAKCDPSLKEAKVCNICRTFKSTSMREIFMHKKKCK</sequence>
<feature type="region of interest" description="Disordered" evidence="2">
    <location>
        <begin position="149"/>
        <end position="182"/>
    </location>
</feature>
<feature type="compositionally biased region" description="Polar residues" evidence="2">
    <location>
        <begin position="494"/>
        <end position="521"/>
    </location>
</feature>
<dbReference type="SUPFAM" id="SSF57667">
    <property type="entry name" value="beta-beta-alpha zinc fingers"/>
    <property type="match status" value="1"/>
</dbReference>
<feature type="region of interest" description="Disordered" evidence="2">
    <location>
        <begin position="192"/>
        <end position="211"/>
    </location>
</feature>
<proteinExistence type="predicted"/>
<gene>
    <name evidence="4" type="ORF">LSTR_LSTR011776</name>
</gene>
<feature type="region of interest" description="Disordered" evidence="2">
    <location>
        <begin position="95"/>
        <end position="134"/>
    </location>
</feature>
<feature type="binding site" evidence="1">
    <location>
        <position position="59"/>
    </location>
    <ligand>
        <name>Zn(2+)</name>
        <dbReference type="ChEBI" id="CHEBI:29105"/>
    </ligand>
</feature>
<feature type="compositionally biased region" description="Polar residues" evidence="2">
    <location>
        <begin position="436"/>
        <end position="463"/>
    </location>
</feature>
<keyword evidence="1" id="KW-0862">Zinc</keyword>
<dbReference type="SMART" id="SM00868">
    <property type="entry name" value="zf-AD"/>
    <property type="match status" value="1"/>
</dbReference>
<dbReference type="InParanoid" id="A0A482XJI5"/>
<evidence type="ECO:0000313" key="4">
    <source>
        <dbReference type="EMBL" id="RZF45817.1"/>
    </source>
</evidence>
<feature type="region of interest" description="Disordered" evidence="2">
    <location>
        <begin position="435"/>
        <end position="463"/>
    </location>
</feature>
<dbReference type="PROSITE" id="PS00028">
    <property type="entry name" value="ZINC_FINGER_C2H2_1"/>
    <property type="match status" value="2"/>
</dbReference>
<dbReference type="Proteomes" id="UP000291343">
    <property type="component" value="Unassembled WGS sequence"/>
</dbReference>
<dbReference type="PROSITE" id="PS51915">
    <property type="entry name" value="ZAD"/>
    <property type="match status" value="1"/>
</dbReference>
<dbReference type="AlphaFoldDB" id="A0A482XJI5"/>
<feature type="compositionally biased region" description="Low complexity" evidence="2">
    <location>
        <begin position="154"/>
        <end position="165"/>
    </location>
</feature>
<feature type="compositionally biased region" description="Low complexity" evidence="2">
    <location>
        <begin position="390"/>
        <end position="400"/>
    </location>
</feature>
<feature type="region of interest" description="Disordered" evidence="2">
    <location>
        <begin position="486"/>
        <end position="574"/>
    </location>
</feature>
<dbReference type="Gene3D" id="3.40.1800.20">
    <property type="match status" value="1"/>
</dbReference>